<dbReference type="PANTHER" id="PTHR38344">
    <property type="entry name" value="UPF0753 PROTEIN AQ_863"/>
    <property type="match status" value="1"/>
</dbReference>
<evidence type="ECO:0000313" key="8">
    <source>
        <dbReference type="Proteomes" id="UP000315724"/>
    </source>
</evidence>
<keyword evidence="8" id="KW-1185">Reference proteome</keyword>
<dbReference type="PANTHER" id="PTHR38344:SF1">
    <property type="entry name" value="INORGANIC CARBON TRANSPORTER SUBUNIT DABA-RELATED"/>
    <property type="match status" value="1"/>
</dbReference>
<keyword evidence="2 6" id="KW-1003">Cell membrane</keyword>
<evidence type="ECO:0000256" key="4">
    <source>
        <dbReference type="ARBA" id="ARBA00022833"/>
    </source>
</evidence>
<keyword evidence="5 6" id="KW-0472">Membrane</keyword>
<proteinExistence type="inferred from homology"/>
<gene>
    <name evidence="6" type="primary">dabA</name>
    <name evidence="7" type="ORF">Mal48_03090</name>
</gene>
<comment type="similarity">
    <text evidence="6">Belongs to the inorganic carbon transporter (TC 9.A.2) DabA family.</text>
</comment>
<name>A0A517QHH6_9PLAN</name>
<dbReference type="GO" id="GO:0008270">
    <property type="term" value="F:zinc ion binding"/>
    <property type="evidence" value="ECO:0007669"/>
    <property type="project" value="UniProtKB-UniRule"/>
</dbReference>
<evidence type="ECO:0000256" key="2">
    <source>
        <dbReference type="ARBA" id="ARBA00022475"/>
    </source>
</evidence>
<keyword evidence="4 6" id="KW-0862">Zinc</keyword>
<feature type="binding site" evidence="6">
    <location>
        <position position="505"/>
    </location>
    <ligand>
        <name>Zn(2+)</name>
        <dbReference type="ChEBI" id="CHEBI:29105"/>
    </ligand>
</feature>
<sequence>MPAANIVEVSGFHPDQATDPSRIRQQVEHGAHLLPTQGPIEVFVHHNTLHALESLPFHEAVKAGYARFGAEPYLPEQEYRRLLQEGRIQDDDLEAVVIEDLSGQNREWIDGLGTREQIRLAMLRHPLLVGPDAELRWIVAETDALDRFRPEVSQESRLRILAGTRTWIQDSLANDLNLPDELTELFSKFGRNASKWNDAAWESLTLHLLWWACRNGVQSCPVASSPANSLRPRDLLLHATGLDTDRYVDDVLIRFSTAYVDQGYSDWILPNRNEGFFESFVTLYSDKSPGLSRWMRGLSEELTNLNRNGTTPEESIEASLRELEIAEADQQEFITQSLMSLRGWAGMIWQLESGVDWVVHSIPKGSLVGMLAAQLILEKHAIRHIGEEDFGEANSISTILQLAQESLARRIPLNVERRAFLLFQTAQMLGWQPQQLMSLSKADWQRLAEEIDSFSGIERRRIYHEAYELKYRHAALDAFAEHASRRKNIAAPWGSQRPRFQIATCLDDREESFRRHLEEVEPMCETFGVAGFFAIAIYYRGAADGFYKPLCPAVITPDHYVQEDVGYSFEGIHRERAELRRKIGLVRRAFHTRSRTFLGGIAAGIVGSLATVPLVARVLFPHLTSRIRRRFGSLLQPPPVTRLQLERYADDPGPENGHIGFTIDEMANVVVRLLQDMGVTTPNAFSRMFIICGHGSSSLNNPHESAYCCGACAGKRGGPNARAFAEMANDWRVRAKVAEQGIQIPDDTFFVGAYHNTCDDSVVFYDLDRLPGSHRDDFESARESIETARRRNAHERCRRFDSAPLSLTPDEALRHVEARAQDISQVRPEYNHATNTLCVVGRRDWTRGLYMDRRAFVTTYDPTQDDAEHSILLRILAAAIPVCAGINLEYYFSRVDTTAYGSGSKLPHNIASLLGVMEGTSSDLRTGLYQQMVEIHDPLRILFVIETTPEAMLSIIERNETIGRLCRGSWVHLATIDPETSDIQIYRDGEFETYETNGNELSEADSSLACYHGSREHLPFSSIRETESVQ</sequence>
<dbReference type="Pfam" id="PF10070">
    <property type="entry name" value="DabA"/>
    <property type="match status" value="1"/>
</dbReference>
<dbReference type="RefSeq" id="WP_197441949.1">
    <property type="nucleotide sequence ID" value="NZ_CP036267.1"/>
</dbReference>
<feature type="binding site" evidence="6">
    <location>
        <position position="709"/>
    </location>
    <ligand>
        <name>Zn(2+)</name>
        <dbReference type="ChEBI" id="CHEBI:29105"/>
    </ligand>
</feature>
<keyword evidence="3 6" id="KW-0479">Metal-binding</keyword>
<evidence type="ECO:0000256" key="6">
    <source>
        <dbReference type="HAMAP-Rule" id="MF_01871"/>
    </source>
</evidence>
<comment type="cofactor">
    <cofactor evidence="6">
        <name>Zn(2+)</name>
        <dbReference type="ChEBI" id="CHEBI:29105"/>
    </cofactor>
</comment>
<protein>
    <recommendedName>
        <fullName evidence="6">Probable inorganic carbon transporter subunit DabA</fullName>
    </recommendedName>
</protein>
<dbReference type="KEGG" id="tpol:Mal48_03090"/>
<feature type="binding site" evidence="6">
    <location>
        <position position="694"/>
    </location>
    <ligand>
        <name>Zn(2+)</name>
        <dbReference type="ChEBI" id="CHEBI:29105"/>
    </ligand>
</feature>
<organism evidence="7 8">
    <name type="scientific">Thalassoglobus polymorphus</name>
    <dbReference type="NCBI Taxonomy" id="2527994"/>
    <lineage>
        <taxon>Bacteria</taxon>
        <taxon>Pseudomonadati</taxon>
        <taxon>Planctomycetota</taxon>
        <taxon>Planctomycetia</taxon>
        <taxon>Planctomycetales</taxon>
        <taxon>Planctomycetaceae</taxon>
        <taxon>Thalassoglobus</taxon>
    </lineage>
</organism>
<accession>A0A517QHH6</accession>
<evidence type="ECO:0000256" key="1">
    <source>
        <dbReference type="ARBA" id="ARBA00022448"/>
    </source>
</evidence>
<comment type="function">
    <text evidence="6">Part of an energy-coupled inorganic carbon pump.</text>
</comment>
<dbReference type="HAMAP" id="MF_01871">
    <property type="entry name" value="DabA"/>
    <property type="match status" value="1"/>
</dbReference>
<evidence type="ECO:0000256" key="3">
    <source>
        <dbReference type="ARBA" id="ARBA00022723"/>
    </source>
</evidence>
<dbReference type="GO" id="GO:0005886">
    <property type="term" value="C:plasma membrane"/>
    <property type="evidence" value="ECO:0007669"/>
    <property type="project" value="UniProtKB-SubCell"/>
</dbReference>
<dbReference type="AlphaFoldDB" id="A0A517QHH6"/>
<feature type="binding site" evidence="6">
    <location>
        <position position="507"/>
    </location>
    <ligand>
        <name>Zn(2+)</name>
        <dbReference type="ChEBI" id="CHEBI:29105"/>
    </ligand>
</feature>
<evidence type="ECO:0000313" key="7">
    <source>
        <dbReference type="EMBL" id="QDT31078.1"/>
    </source>
</evidence>
<dbReference type="InterPro" id="IPR018752">
    <property type="entry name" value="DabA"/>
</dbReference>
<comment type="subcellular location">
    <subcellularLocation>
        <location evidence="6">Cell membrane</location>
        <topology evidence="6">Peripheral membrane protein</topology>
    </subcellularLocation>
</comment>
<reference evidence="7 8" key="1">
    <citation type="submission" date="2019-02" db="EMBL/GenBank/DDBJ databases">
        <title>Deep-cultivation of Planctomycetes and their phenomic and genomic characterization uncovers novel biology.</title>
        <authorList>
            <person name="Wiegand S."/>
            <person name="Jogler M."/>
            <person name="Boedeker C."/>
            <person name="Pinto D."/>
            <person name="Vollmers J."/>
            <person name="Rivas-Marin E."/>
            <person name="Kohn T."/>
            <person name="Peeters S.H."/>
            <person name="Heuer A."/>
            <person name="Rast P."/>
            <person name="Oberbeckmann S."/>
            <person name="Bunk B."/>
            <person name="Jeske O."/>
            <person name="Meyerdierks A."/>
            <person name="Storesund J.E."/>
            <person name="Kallscheuer N."/>
            <person name="Luecker S."/>
            <person name="Lage O.M."/>
            <person name="Pohl T."/>
            <person name="Merkel B.J."/>
            <person name="Hornburger P."/>
            <person name="Mueller R.-W."/>
            <person name="Bruemmer F."/>
            <person name="Labrenz M."/>
            <person name="Spormann A.M."/>
            <person name="Op den Camp H."/>
            <person name="Overmann J."/>
            <person name="Amann R."/>
            <person name="Jetten M.S.M."/>
            <person name="Mascher T."/>
            <person name="Medema M.H."/>
            <person name="Devos D.P."/>
            <person name="Kaster A.-K."/>
            <person name="Ovreas L."/>
            <person name="Rohde M."/>
            <person name="Galperin M.Y."/>
            <person name="Jogler C."/>
        </authorList>
    </citation>
    <scope>NUCLEOTIDE SEQUENCE [LARGE SCALE GENOMIC DNA]</scope>
    <source>
        <strain evidence="7 8">Mal48</strain>
    </source>
</reference>
<keyword evidence="1 6" id="KW-0813">Transport</keyword>
<comment type="subunit">
    <text evidence="6">Forms a complex with DabB.</text>
</comment>
<evidence type="ECO:0000256" key="5">
    <source>
        <dbReference type="ARBA" id="ARBA00023136"/>
    </source>
</evidence>
<dbReference type="EMBL" id="CP036267">
    <property type="protein sequence ID" value="QDT31078.1"/>
    <property type="molecule type" value="Genomic_DNA"/>
</dbReference>
<dbReference type="Proteomes" id="UP000315724">
    <property type="component" value="Chromosome"/>
</dbReference>